<evidence type="ECO:0000313" key="1">
    <source>
        <dbReference type="EMBL" id="HIS32355.1"/>
    </source>
</evidence>
<gene>
    <name evidence="1" type="ORF">IAB44_12545</name>
</gene>
<dbReference type="SUPFAM" id="SSF52266">
    <property type="entry name" value="SGNH hydrolase"/>
    <property type="match status" value="1"/>
</dbReference>
<name>A0A9D1EUR4_9FIRM</name>
<reference evidence="1" key="1">
    <citation type="submission" date="2020-10" db="EMBL/GenBank/DDBJ databases">
        <authorList>
            <person name="Gilroy R."/>
        </authorList>
    </citation>
    <scope>NUCLEOTIDE SEQUENCE</scope>
    <source>
        <strain evidence="1">CHK190-19873</strain>
    </source>
</reference>
<accession>A0A9D1EUR4</accession>
<proteinExistence type="predicted"/>
<comment type="caution">
    <text evidence="1">The sequence shown here is derived from an EMBL/GenBank/DDBJ whole genome shotgun (WGS) entry which is preliminary data.</text>
</comment>
<evidence type="ECO:0008006" key="3">
    <source>
        <dbReference type="Google" id="ProtNLM"/>
    </source>
</evidence>
<protein>
    <recommendedName>
        <fullName evidence="3">SGNH/GDSL hydrolase family protein</fullName>
    </recommendedName>
</protein>
<reference evidence="1" key="2">
    <citation type="journal article" date="2021" name="PeerJ">
        <title>Extensive microbial diversity within the chicken gut microbiome revealed by metagenomics and culture.</title>
        <authorList>
            <person name="Gilroy R."/>
            <person name="Ravi A."/>
            <person name="Getino M."/>
            <person name="Pursley I."/>
            <person name="Horton D.L."/>
            <person name="Alikhan N.F."/>
            <person name="Baker D."/>
            <person name="Gharbi K."/>
            <person name="Hall N."/>
            <person name="Watson M."/>
            <person name="Adriaenssens E.M."/>
            <person name="Foster-Nyarko E."/>
            <person name="Jarju S."/>
            <person name="Secka A."/>
            <person name="Antonio M."/>
            <person name="Oren A."/>
            <person name="Chaudhuri R.R."/>
            <person name="La Ragione R."/>
            <person name="Hildebrand F."/>
            <person name="Pallen M.J."/>
        </authorList>
    </citation>
    <scope>NUCLEOTIDE SEQUENCE</scope>
    <source>
        <strain evidence="1">CHK190-19873</strain>
    </source>
</reference>
<organism evidence="1 2">
    <name type="scientific">Candidatus Limivivens intestinipullorum</name>
    <dbReference type="NCBI Taxonomy" id="2840858"/>
    <lineage>
        <taxon>Bacteria</taxon>
        <taxon>Bacillati</taxon>
        <taxon>Bacillota</taxon>
        <taxon>Clostridia</taxon>
        <taxon>Lachnospirales</taxon>
        <taxon>Lachnospiraceae</taxon>
        <taxon>Lachnospiraceae incertae sedis</taxon>
        <taxon>Candidatus Limivivens</taxon>
    </lineage>
</organism>
<dbReference type="EMBL" id="DVIQ01000075">
    <property type="protein sequence ID" value="HIS32355.1"/>
    <property type="molecule type" value="Genomic_DNA"/>
</dbReference>
<dbReference type="AlphaFoldDB" id="A0A9D1EUR4"/>
<dbReference type="Gene3D" id="3.40.50.1110">
    <property type="entry name" value="SGNH hydrolase"/>
    <property type="match status" value="1"/>
</dbReference>
<dbReference type="Proteomes" id="UP000823935">
    <property type="component" value="Unassembled WGS sequence"/>
</dbReference>
<sequence length="284" mass="32573">MRIRWKWKILLPLFLLLLLIPGSVSDASQKRRTGTGQVVEIPDKWTAFTGNINTHKEPELKILIVGNSLSGLNDMGETLQKLAQAGGHRIQVEVLWKNGCPLYRYASASHTMGKRLRRLLKSQEWDYVILQENTPNVISEDSSVPKAAQRLSKLIRKYGAEPMFLETWAPEEGHKVYKKADYQGISRGQLQRRVKRLFKRLGKTNQASVIWAGEVFWELKDNQKVDLIAADYKHPTAEGSYAMACACYMTLFQEKIPGWNGSVKEEHAKVIRRTAFQMLKNYHF</sequence>
<evidence type="ECO:0000313" key="2">
    <source>
        <dbReference type="Proteomes" id="UP000823935"/>
    </source>
</evidence>
<dbReference type="InterPro" id="IPR036514">
    <property type="entry name" value="SGNH_hydro_sf"/>
</dbReference>